<dbReference type="Proteomes" id="UP001497482">
    <property type="component" value="Chromosome 5"/>
</dbReference>
<feature type="region of interest" description="Disordered" evidence="1">
    <location>
        <begin position="222"/>
        <end position="292"/>
    </location>
</feature>
<feature type="compositionally biased region" description="Polar residues" evidence="1">
    <location>
        <begin position="550"/>
        <end position="565"/>
    </location>
</feature>
<evidence type="ECO:0000256" key="1">
    <source>
        <dbReference type="SAM" id="MobiDB-lite"/>
    </source>
</evidence>
<evidence type="ECO:0000313" key="3">
    <source>
        <dbReference type="Proteomes" id="UP001497482"/>
    </source>
</evidence>
<gene>
    <name evidence="2" type="ORF">KC01_LOCUS32826</name>
</gene>
<evidence type="ECO:0000313" key="2">
    <source>
        <dbReference type="EMBL" id="CAL1605439.1"/>
    </source>
</evidence>
<name>A0AAV2LWJ4_KNICA</name>
<reference evidence="2 3" key="1">
    <citation type="submission" date="2024-04" db="EMBL/GenBank/DDBJ databases">
        <authorList>
            <person name="Waldvogel A.-M."/>
            <person name="Schoenle A."/>
        </authorList>
    </citation>
    <scope>NUCLEOTIDE SEQUENCE [LARGE SCALE GENOMIC DNA]</scope>
</reference>
<organism evidence="2 3">
    <name type="scientific">Knipowitschia caucasica</name>
    <name type="common">Caucasian dwarf goby</name>
    <name type="synonym">Pomatoschistus caucasicus</name>
    <dbReference type="NCBI Taxonomy" id="637954"/>
    <lineage>
        <taxon>Eukaryota</taxon>
        <taxon>Metazoa</taxon>
        <taxon>Chordata</taxon>
        <taxon>Craniata</taxon>
        <taxon>Vertebrata</taxon>
        <taxon>Euteleostomi</taxon>
        <taxon>Actinopterygii</taxon>
        <taxon>Neopterygii</taxon>
        <taxon>Teleostei</taxon>
        <taxon>Neoteleostei</taxon>
        <taxon>Acanthomorphata</taxon>
        <taxon>Gobiaria</taxon>
        <taxon>Gobiiformes</taxon>
        <taxon>Gobioidei</taxon>
        <taxon>Gobiidae</taxon>
        <taxon>Gobiinae</taxon>
        <taxon>Knipowitschia</taxon>
    </lineage>
</organism>
<feature type="region of interest" description="Disordered" evidence="1">
    <location>
        <begin position="533"/>
        <end position="587"/>
    </location>
</feature>
<protein>
    <submittedName>
        <fullName evidence="2">Uncharacterized protein</fullName>
    </submittedName>
</protein>
<proteinExistence type="predicted"/>
<feature type="compositionally biased region" description="Polar residues" evidence="1">
    <location>
        <begin position="239"/>
        <end position="254"/>
    </location>
</feature>
<feature type="compositionally biased region" description="Low complexity" evidence="1">
    <location>
        <begin position="573"/>
        <end position="583"/>
    </location>
</feature>
<accession>A0AAV2LWJ4</accession>
<dbReference type="EMBL" id="OZ035827">
    <property type="protein sequence ID" value="CAL1605439.1"/>
    <property type="molecule type" value="Genomic_DNA"/>
</dbReference>
<dbReference type="AlphaFoldDB" id="A0AAV2LWJ4"/>
<sequence>MQSFRLMSKRPSSPLDNAIPTINVDQIQPLINFWRTVQTAGFSEHEVRTHMSQLFMDIIMNFSDQILSGVGKIIAREQLSSSDALLSEDAVKDALSAVLRTSFKTSSADEYYALEKAHEQISAEVTDTVNSVLSRVGSPGSKLTVDKEQGYTPSRYKLLSIVSNAQKFMQCCWPCRTKISGEEKPVDKELQERAKRLKVRNELRRNGLGVAESVETANLSQNGASGISSFVPEIKPRSDSATSETQETQVESLPTETEQETTKQTTHSSSGRTKKTNEERGFDPTPPPRMEDLRFHSRTDELMQPIREVEFMQSFRLMSKRPSSPLDNAIPTINVDQIQPLINFWRTVQTAGFSEHEVRTHMSQLFMDIIMNFSDQILSGVGKIIAREQLSSSDALLSEDAVKDALSAVLRTSFKTSSADEYYALEKAHEQISAEVTDTVNSVLSRVGSPGSKLTVDKEQGYTPSRYKLLSIVSNAQKFMQCCWPCRTKISGEEKPVDKELQERAKRLKVRNELRRNGLGVAESVETANLSQNGASGISSFVPEIKPRSDSATSETQETQVESLPTETEQETTKQTTHSSSESFGDKEHITNEILSENKQQKAMKAAAQQEKRKRVTQSSVNTWCSCQAYLEMKELLDEAAVTVARSSSLNKDEAEVLVSRLSDKSEADAVSIYSMMLDEMDEIRYRNSLDSDERKVSTDIETMEEEAACHLEKLMSVPDDIQEASFYEKLSQDISNGQHKDVNEALQQVIVQNMSPRNSIGAWKFGRKVTRSVLEFLKSVKEWVDKQRDQEPKTGEVRNTYQKLQNAVLCMSMDPQTHYTGTRYTPPQPTTAADVHFEWDTYHIRFLAYEVTRHALQTKSLTNVAPFVKLWQRLEENMTQWNVKVRPDAENILDVAEDVYKDLCSGSKKHWVSFNCLIDENYIDTIIDTIRYNLEIPQKKSRISSFFQSVRRFFCRSMSFRLY</sequence>
<keyword evidence="3" id="KW-1185">Reference proteome</keyword>